<dbReference type="Proteomes" id="UP000561011">
    <property type="component" value="Unassembled WGS sequence"/>
</dbReference>
<dbReference type="InterPro" id="IPR019660">
    <property type="entry name" value="Put_sensory_transdc_reg_YbjN"/>
</dbReference>
<dbReference type="RefSeq" id="WP_056130132.1">
    <property type="nucleotide sequence ID" value="NZ_JACBYE010000033.1"/>
</dbReference>
<evidence type="ECO:0000313" key="1">
    <source>
        <dbReference type="EMBL" id="NYS94413.1"/>
    </source>
</evidence>
<dbReference type="EMBL" id="JACBYE010000033">
    <property type="protein sequence ID" value="NYS94413.1"/>
    <property type="molecule type" value="Genomic_DNA"/>
</dbReference>
<accession>A0A853EYQ4</accession>
<proteinExistence type="predicted"/>
<organism evidence="1 2">
    <name type="scientific">Sanguibacter inulinus</name>
    <dbReference type="NCBI Taxonomy" id="60922"/>
    <lineage>
        <taxon>Bacteria</taxon>
        <taxon>Bacillati</taxon>
        <taxon>Actinomycetota</taxon>
        <taxon>Actinomycetes</taxon>
        <taxon>Micrococcales</taxon>
        <taxon>Sanguibacteraceae</taxon>
        <taxon>Sanguibacter</taxon>
    </lineage>
</organism>
<reference evidence="1 2" key="1">
    <citation type="submission" date="2020-07" db="EMBL/GenBank/DDBJ databases">
        <title>MOT database genomes.</title>
        <authorList>
            <person name="Joseph S."/>
            <person name="Aduse-Opoku J."/>
            <person name="Hashim A."/>
            <person name="Wade W."/>
            <person name="Curtis M."/>
        </authorList>
    </citation>
    <scope>NUCLEOTIDE SEQUENCE [LARGE SCALE GENOMIC DNA]</scope>
    <source>
        <strain evidence="1 2">DSM 100099</strain>
    </source>
</reference>
<name>A0A853EYQ4_9MICO</name>
<dbReference type="Pfam" id="PF10722">
    <property type="entry name" value="YbjN"/>
    <property type="match status" value="1"/>
</dbReference>
<comment type="caution">
    <text evidence="1">The sequence shown here is derived from an EMBL/GenBank/DDBJ whole genome shotgun (WGS) entry which is preliminary data.</text>
</comment>
<sequence>MGFFNKPETAPALAASGDNAPLTRARIESFLTEQGWNFGIDPDGDVGGQWDDNVFYFFLMGESQEVLQVRGRWKHSFPVAREAEFALLLNEYNRDLIWPKLYVRAEDDEIGVYAEVSTDLEHGVSDAQLGQLISCGLFTGLRSFERLAERLGIPEE</sequence>
<dbReference type="CDD" id="cd17511">
    <property type="entry name" value="YbjN_AmyR-like"/>
    <property type="match status" value="1"/>
</dbReference>
<gene>
    <name evidence="1" type="ORF">HZZ10_12910</name>
</gene>
<dbReference type="AlphaFoldDB" id="A0A853EYQ4"/>
<protein>
    <submittedName>
        <fullName evidence="1">YbjN domain-containing protein</fullName>
    </submittedName>
</protein>
<keyword evidence="2" id="KW-1185">Reference proteome</keyword>
<evidence type="ECO:0000313" key="2">
    <source>
        <dbReference type="Proteomes" id="UP000561011"/>
    </source>
</evidence>